<keyword evidence="6" id="KW-1185">Reference proteome</keyword>
<dbReference type="GO" id="GO:1990414">
    <property type="term" value="P:replication-born double-strand break repair via sister chromatid exchange"/>
    <property type="evidence" value="ECO:0007669"/>
    <property type="project" value="EnsemblFungi"/>
</dbReference>
<evidence type="ECO:0000259" key="2">
    <source>
        <dbReference type="Pfam" id="PF25909"/>
    </source>
</evidence>
<dbReference type="InterPro" id="IPR058706">
    <property type="entry name" value="zf-C2H2_AHC1-like"/>
</dbReference>
<dbReference type="Pfam" id="PF25909">
    <property type="entry name" value="zf-C2H2_AHC1"/>
    <property type="match status" value="1"/>
</dbReference>
<evidence type="ECO:0000313" key="5">
    <source>
        <dbReference type="EMBL" id="CCF57572.1"/>
    </source>
</evidence>
<evidence type="ECO:0000256" key="1">
    <source>
        <dbReference type="SAM" id="MobiDB-lite"/>
    </source>
</evidence>
<dbReference type="RefSeq" id="XP_003956707.1">
    <property type="nucleotide sequence ID" value="XM_003956658.1"/>
</dbReference>
<dbReference type="STRING" id="1071382.H2AT72"/>
<dbReference type="GO" id="GO:0004402">
    <property type="term" value="F:histone acetyltransferase activity"/>
    <property type="evidence" value="ECO:0007669"/>
    <property type="project" value="EnsemblFungi"/>
</dbReference>
<evidence type="ECO:0000313" key="6">
    <source>
        <dbReference type="Proteomes" id="UP000005220"/>
    </source>
</evidence>
<accession>H2AT72</accession>
<dbReference type="FunCoup" id="H2AT72">
    <property type="interactions" value="288"/>
</dbReference>
<evidence type="ECO:0000259" key="4">
    <source>
        <dbReference type="Pfam" id="PF25911"/>
    </source>
</evidence>
<reference evidence="5 6" key="1">
    <citation type="journal article" date="2011" name="Proc. Natl. Acad. Sci. U.S.A.">
        <title>Evolutionary erosion of yeast sex chromosomes by mating-type switching accidents.</title>
        <authorList>
            <person name="Gordon J.L."/>
            <person name="Armisen D."/>
            <person name="Proux-Wera E."/>
            <person name="Oheigeartaigh S.S."/>
            <person name="Byrne K.P."/>
            <person name="Wolfe K.H."/>
        </authorList>
    </citation>
    <scope>NUCLEOTIDE SEQUENCE [LARGE SCALE GENOMIC DNA]</scope>
    <source>
        <strain evidence="6">ATCC 22294 / BCRC 22015 / CBS 2517 / CECT 1963 / NBRC 1671 / NRRL Y-8276</strain>
    </source>
</reference>
<feature type="compositionally biased region" description="Basic and acidic residues" evidence="1">
    <location>
        <begin position="420"/>
        <end position="438"/>
    </location>
</feature>
<protein>
    <recommendedName>
        <fullName evidence="7">Protein AHC1</fullName>
    </recommendedName>
</protein>
<dbReference type="AlphaFoldDB" id="H2AT72"/>
<dbReference type="InterPro" id="IPR058708">
    <property type="entry name" value="AHC1_C"/>
</dbReference>
<dbReference type="HOGENOM" id="CLU_036203_0_0_1"/>
<dbReference type="InParanoid" id="H2AT72"/>
<feature type="region of interest" description="Disordered" evidence="1">
    <location>
        <begin position="378"/>
        <end position="488"/>
    </location>
</feature>
<dbReference type="GO" id="GO:0140671">
    <property type="term" value="C:ADA complex"/>
    <property type="evidence" value="ECO:0007669"/>
    <property type="project" value="EnsemblFungi"/>
</dbReference>
<organism evidence="5 6">
    <name type="scientific">Kazachstania africana (strain ATCC 22294 / BCRC 22015 / CBS 2517 / CECT 1963 / NBRC 1671 / NRRL Y-8276)</name>
    <name type="common">Yeast</name>
    <name type="synonym">Kluyveromyces africanus</name>
    <dbReference type="NCBI Taxonomy" id="1071382"/>
    <lineage>
        <taxon>Eukaryota</taxon>
        <taxon>Fungi</taxon>
        <taxon>Dikarya</taxon>
        <taxon>Ascomycota</taxon>
        <taxon>Saccharomycotina</taxon>
        <taxon>Saccharomycetes</taxon>
        <taxon>Saccharomycetales</taxon>
        <taxon>Saccharomycetaceae</taxon>
        <taxon>Kazachstania</taxon>
    </lineage>
</organism>
<dbReference type="InterPro" id="IPR058707">
    <property type="entry name" value="AHC1_N"/>
</dbReference>
<feature type="domain" description="AHC1 C-terminal" evidence="4">
    <location>
        <begin position="347"/>
        <end position="372"/>
    </location>
</feature>
<sequence>MDAPQSMLIQHSDNGLSLNTSNSTNNNIPKYYQVATPNSPHEEFNDDSMLIHPREESAKESEDVERLKYETAKSELLDKLNLHILINHKKIRSIEDEIGRIDSQLKLVETLHDDTDLLDKIEKNKLKKIELQKARSSSFMSFYPSSTSNNENLPISASSNIPQHHYQTRSKSTTNTFELTQDDSVLGKRSKNPSKGKLTISNPNAFQVQEFKPNQMNAHHRRTYSTSCLSNNSGIIGQTENNEPIFRRFDGVLVVIMCSMCTRSGFTSAQGMVNHARLKHHKTYSSQPLAVLNNQVLLPLEKQDSTVLDKFKKLGLDPQKDYLPYNVAIPSMECKKKDYQKIRSTEHLQKMYENKSEFIDLMDMVDTTQNDLDIVLAQSSGEEDEVEEAGDPDDTEGSYKPSDFNSNSASSSSSNSDLESENHSEGETPRTNVDEKKVLRNKKRKIIHDDEEEEEEEETIGLRLRKSAKPKPESEKPKQYFLRSKFSG</sequence>
<feature type="compositionally biased region" description="Acidic residues" evidence="1">
    <location>
        <begin position="381"/>
        <end position="396"/>
    </location>
</feature>
<name>H2AT72_KAZAF</name>
<feature type="domain" description="AHC1 N-terminal" evidence="3">
    <location>
        <begin position="58"/>
        <end position="136"/>
    </location>
</feature>
<dbReference type="GeneID" id="13885490"/>
<feature type="compositionally biased region" description="Low complexity" evidence="1">
    <location>
        <begin position="16"/>
        <end position="27"/>
    </location>
</feature>
<proteinExistence type="predicted"/>
<evidence type="ECO:0008006" key="7">
    <source>
        <dbReference type="Google" id="ProtNLM"/>
    </source>
</evidence>
<dbReference type="eggNOG" id="ENOG502QWTP">
    <property type="taxonomic scope" value="Eukaryota"/>
</dbReference>
<feature type="domain" description="AHC1-like C2H2 zinc-finger" evidence="2">
    <location>
        <begin position="235"/>
        <end position="330"/>
    </location>
</feature>
<gene>
    <name evidence="5" type="primary">KAFR0C05810</name>
    <name evidence="5" type="ORF">KAFR_0C05810</name>
</gene>
<feature type="compositionally biased region" description="Acidic residues" evidence="1">
    <location>
        <begin position="449"/>
        <end position="459"/>
    </location>
</feature>
<feature type="compositionally biased region" description="Low complexity" evidence="1">
    <location>
        <begin position="402"/>
        <end position="417"/>
    </location>
</feature>
<dbReference type="EMBL" id="HE650823">
    <property type="protein sequence ID" value="CCF57572.1"/>
    <property type="molecule type" value="Genomic_DNA"/>
</dbReference>
<dbReference type="Pfam" id="PF25910">
    <property type="entry name" value="AHC1_N"/>
    <property type="match status" value="1"/>
</dbReference>
<dbReference type="KEGG" id="kaf:KAFR_0C05810"/>
<dbReference type="OrthoDB" id="5355528at2759"/>
<evidence type="ECO:0000259" key="3">
    <source>
        <dbReference type="Pfam" id="PF25910"/>
    </source>
</evidence>
<dbReference type="Pfam" id="PF25911">
    <property type="entry name" value="AHC1_C"/>
    <property type="match status" value="1"/>
</dbReference>
<feature type="region of interest" description="Disordered" evidence="1">
    <location>
        <begin position="1"/>
        <end position="29"/>
    </location>
</feature>
<dbReference type="Proteomes" id="UP000005220">
    <property type="component" value="Chromosome 3"/>
</dbReference>